<proteinExistence type="inferred from homology"/>
<keyword evidence="10" id="KW-1185">Reference proteome</keyword>
<gene>
    <name evidence="9" type="ORF">Ga0061069_101332</name>
</gene>
<evidence type="ECO:0000256" key="1">
    <source>
        <dbReference type="ARBA" id="ARBA00004651"/>
    </source>
</evidence>
<dbReference type="RefSeq" id="WP_055449272.1">
    <property type="nucleotide sequence ID" value="NZ_CYHF01000001.1"/>
</dbReference>
<keyword evidence="5 8" id="KW-0812">Transmembrane</keyword>
<evidence type="ECO:0000256" key="5">
    <source>
        <dbReference type="ARBA" id="ARBA00022692"/>
    </source>
</evidence>
<keyword evidence="4" id="KW-1003">Cell membrane</keyword>
<evidence type="ECO:0000256" key="2">
    <source>
        <dbReference type="ARBA" id="ARBA00007935"/>
    </source>
</evidence>
<comment type="similarity">
    <text evidence="2">Belongs to the binding-protein-dependent transport system permease family. FecCD subfamily.</text>
</comment>
<dbReference type="GO" id="GO:0033214">
    <property type="term" value="P:siderophore-iron import into cell"/>
    <property type="evidence" value="ECO:0007669"/>
    <property type="project" value="TreeGrafter"/>
</dbReference>
<dbReference type="STRING" id="339866.GCA_001418255_00330"/>
<keyword evidence="3" id="KW-0813">Transport</keyword>
<dbReference type="InterPro" id="IPR037294">
    <property type="entry name" value="ABC_BtuC-like"/>
</dbReference>
<dbReference type="InterPro" id="IPR000522">
    <property type="entry name" value="ABC_transptr_permease_BtuC"/>
</dbReference>
<name>A0A0K6HRQ5_9BURK</name>
<feature type="transmembrane region" description="Helical" evidence="8">
    <location>
        <begin position="138"/>
        <end position="160"/>
    </location>
</feature>
<dbReference type="OrthoDB" id="9782305at2"/>
<feature type="transmembrane region" description="Helical" evidence="8">
    <location>
        <begin position="88"/>
        <end position="108"/>
    </location>
</feature>
<evidence type="ECO:0000256" key="7">
    <source>
        <dbReference type="ARBA" id="ARBA00023136"/>
    </source>
</evidence>
<organism evidence="9 10">
    <name type="scientific">Thiomonas bhubaneswarensis</name>
    <dbReference type="NCBI Taxonomy" id="339866"/>
    <lineage>
        <taxon>Bacteria</taxon>
        <taxon>Pseudomonadati</taxon>
        <taxon>Pseudomonadota</taxon>
        <taxon>Betaproteobacteria</taxon>
        <taxon>Burkholderiales</taxon>
        <taxon>Thiomonas</taxon>
    </lineage>
</organism>
<feature type="transmembrane region" description="Helical" evidence="8">
    <location>
        <begin position="233"/>
        <end position="259"/>
    </location>
</feature>
<protein>
    <submittedName>
        <fullName evidence="9">ABC-type Fe3+-siderophore transport system, permease component</fullName>
    </submittedName>
</protein>
<dbReference type="EMBL" id="CYHF01000001">
    <property type="protein sequence ID" value="CUA93717.1"/>
    <property type="molecule type" value="Genomic_DNA"/>
</dbReference>
<dbReference type="AlphaFoldDB" id="A0A0K6HRQ5"/>
<dbReference type="Proteomes" id="UP000183649">
    <property type="component" value="Unassembled WGS sequence"/>
</dbReference>
<dbReference type="CDD" id="cd06550">
    <property type="entry name" value="TM_ABC_iron-siderophores_like"/>
    <property type="match status" value="1"/>
</dbReference>
<keyword evidence="7 8" id="KW-0472">Membrane</keyword>
<feature type="transmembrane region" description="Helical" evidence="8">
    <location>
        <begin position="195"/>
        <end position="213"/>
    </location>
</feature>
<sequence length="328" mass="34096">MKAIAALAALLLGAAALSLLLGRYQPSPLEAALRLWQGLEGRPSELWTVIRELRLPRIVAAVSIGAGLAASGAAYQALFRNPLASPEVLGGLAGAAFGAALGILLGSALWQVQVASFGFGLLAVGLTLLLARMVGQSGIVVLLLDGLITGAFFTALLSTAKYVADPYNKLPAITYWLMGTLSSINAHSVWLTAPVMWVATAGLIALGHALNVLSMGDEEASTLGMPVRRVRALVIVMATLLGTLSVTLAGMIAWVGLLIPQIARLIWGADNRRVLPASALLGALYVLVLDDVARTAFSVELPLGVLTALVGLPVFALALRRVAVGWTD</sequence>
<evidence type="ECO:0000313" key="10">
    <source>
        <dbReference type="Proteomes" id="UP000183649"/>
    </source>
</evidence>
<dbReference type="SUPFAM" id="SSF81345">
    <property type="entry name" value="ABC transporter involved in vitamin B12 uptake, BtuC"/>
    <property type="match status" value="1"/>
</dbReference>
<feature type="transmembrane region" description="Helical" evidence="8">
    <location>
        <begin position="114"/>
        <end position="131"/>
    </location>
</feature>
<comment type="subcellular location">
    <subcellularLocation>
        <location evidence="1">Cell membrane</location>
        <topology evidence="1">Multi-pass membrane protein</topology>
    </subcellularLocation>
</comment>
<dbReference type="PANTHER" id="PTHR30472:SF70">
    <property type="entry name" value="MOLYBDATE IMPORT SYSTEM PERMEASE PROTEIN MOLB"/>
    <property type="match status" value="1"/>
</dbReference>
<keyword evidence="6 8" id="KW-1133">Transmembrane helix</keyword>
<feature type="transmembrane region" description="Helical" evidence="8">
    <location>
        <begin position="55"/>
        <end position="76"/>
    </location>
</feature>
<dbReference type="PANTHER" id="PTHR30472">
    <property type="entry name" value="FERRIC ENTEROBACTIN TRANSPORT SYSTEM PERMEASE PROTEIN"/>
    <property type="match status" value="1"/>
</dbReference>
<dbReference type="Gene3D" id="1.10.3470.10">
    <property type="entry name" value="ABC transporter involved in vitamin B12 uptake, BtuC"/>
    <property type="match status" value="1"/>
</dbReference>
<dbReference type="GO" id="GO:0022857">
    <property type="term" value="F:transmembrane transporter activity"/>
    <property type="evidence" value="ECO:0007669"/>
    <property type="project" value="InterPro"/>
</dbReference>
<accession>A0A0K6HRQ5</accession>
<evidence type="ECO:0000256" key="6">
    <source>
        <dbReference type="ARBA" id="ARBA00022989"/>
    </source>
</evidence>
<dbReference type="Pfam" id="PF01032">
    <property type="entry name" value="FecCD"/>
    <property type="match status" value="1"/>
</dbReference>
<feature type="transmembrane region" description="Helical" evidence="8">
    <location>
        <begin position="301"/>
        <end position="319"/>
    </location>
</feature>
<evidence type="ECO:0000313" key="9">
    <source>
        <dbReference type="EMBL" id="CUA93717.1"/>
    </source>
</evidence>
<reference evidence="10" key="1">
    <citation type="submission" date="2015-08" db="EMBL/GenBank/DDBJ databases">
        <authorList>
            <person name="Varghese N."/>
        </authorList>
    </citation>
    <scope>NUCLEOTIDE SEQUENCE [LARGE SCALE GENOMIC DNA]</scope>
    <source>
        <strain evidence="10">DSM 18181</strain>
    </source>
</reference>
<evidence type="ECO:0000256" key="3">
    <source>
        <dbReference type="ARBA" id="ARBA00022448"/>
    </source>
</evidence>
<evidence type="ECO:0000256" key="8">
    <source>
        <dbReference type="SAM" id="Phobius"/>
    </source>
</evidence>
<dbReference type="GO" id="GO:0005886">
    <property type="term" value="C:plasma membrane"/>
    <property type="evidence" value="ECO:0007669"/>
    <property type="project" value="UniProtKB-SubCell"/>
</dbReference>
<evidence type="ECO:0000256" key="4">
    <source>
        <dbReference type="ARBA" id="ARBA00022475"/>
    </source>
</evidence>